<gene>
    <name evidence="3" type="ORF">CSSPTR1EN2_LOCUS18536</name>
</gene>
<evidence type="ECO:0000256" key="2">
    <source>
        <dbReference type="SAM" id="SignalP"/>
    </source>
</evidence>
<keyword evidence="2" id="KW-0732">Signal</keyword>
<keyword evidence="4" id="KW-1185">Reference proteome</keyword>
<accession>A0ABP0UPV0</accession>
<organism evidence="3 4">
    <name type="scientific">Sphagnum troendelagicum</name>
    <dbReference type="NCBI Taxonomy" id="128251"/>
    <lineage>
        <taxon>Eukaryota</taxon>
        <taxon>Viridiplantae</taxon>
        <taxon>Streptophyta</taxon>
        <taxon>Embryophyta</taxon>
        <taxon>Bryophyta</taxon>
        <taxon>Sphagnophytina</taxon>
        <taxon>Sphagnopsida</taxon>
        <taxon>Sphagnales</taxon>
        <taxon>Sphagnaceae</taxon>
        <taxon>Sphagnum</taxon>
    </lineage>
</organism>
<dbReference type="EMBL" id="OZ019897">
    <property type="protein sequence ID" value="CAK9227032.1"/>
    <property type="molecule type" value="Genomic_DNA"/>
</dbReference>
<proteinExistence type="predicted"/>
<evidence type="ECO:0000313" key="3">
    <source>
        <dbReference type="EMBL" id="CAK9227032.1"/>
    </source>
</evidence>
<evidence type="ECO:0000313" key="4">
    <source>
        <dbReference type="Proteomes" id="UP001497512"/>
    </source>
</evidence>
<sequence length="65" mass="6545">MACKSAVAAVMVAMFIALIMQCHVVIAAEAPSPAPTTGNAPSSEASMMAGLVLSALAFFAGFAWL</sequence>
<reference evidence="3" key="1">
    <citation type="submission" date="2024-02" db="EMBL/GenBank/DDBJ databases">
        <authorList>
            <consortium name="ELIXIR-Norway"/>
            <consortium name="Elixir Norway"/>
        </authorList>
    </citation>
    <scope>NUCLEOTIDE SEQUENCE</scope>
</reference>
<name>A0ABP0UPV0_9BRYO</name>
<evidence type="ECO:0000256" key="1">
    <source>
        <dbReference type="SAM" id="Phobius"/>
    </source>
</evidence>
<protein>
    <submittedName>
        <fullName evidence="3">Uncharacterized protein</fullName>
    </submittedName>
</protein>
<dbReference type="Proteomes" id="UP001497512">
    <property type="component" value="Chromosome 5"/>
</dbReference>
<keyword evidence="1" id="KW-0472">Membrane</keyword>
<feature type="chain" id="PRO_5047125159" evidence="2">
    <location>
        <begin position="28"/>
        <end position="65"/>
    </location>
</feature>
<feature type="signal peptide" evidence="2">
    <location>
        <begin position="1"/>
        <end position="27"/>
    </location>
</feature>
<keyword evidence="1" id="KW-0812">Transmembrane</keyword>
<feature type="transmembrane region" description="Helical" evidence="1">
    <location>
        <begin position="46"/>
        <end position="64"/>
    </location>
</feature>
<keyword evidence="1" id="KW-1133">Transmembrane helix</keyword>